<comment type="subcellular location">
    <subcellularLocation>
        <location evidence="2">Membrane</location>
    </subcellularLocation>
</comment>
<dbReference type="Pfam" id="PF00072">
    <property type="entry name" value="Response_reg"/>
    <property type="match status" value="1"/>
</dbReference>
<evidence type="ECO:0000259" key="12">
    <source>
        <dbReference type="PROSITE" id="PS50885"/>
    </source>
</evidence>
<evidence type="ECO:0000256" key="3">
    <source>
        <dbReference type="ARBA" id="ARBA00012438"/>
    </source>
</evidence>
<dbReference type="CDD" id="cd06225">
    <property type="entry name" value="HAMP"/>
    <property type="match status" value="1"/>
</dbReference>
<dbReference type="OrthoDB" id="6114847at2"/>
<dbReference type="GO" id="GO:0000155">
    <property type="term" value="F:phosphorelay sensor kinase activity"/>
    <property type="evidence" value="ECO:0007669"/>
    <property type="project" value="InterPro"/>
</dbReference>
<dbReference type="SMART" id="SM00387">
    <property type="entry name" value="HATPase_c"/>
    <property type="match status" value="1"/>
</dbReference>
<dbReference type="SMART" id="SM00304">
    <property type="entry name" value="HAMP"/>
    <property type="match status" value="1"/>
</dbReference>
<dbReference type="Pfam" id="PF00672">
    <property type="entry name" value="HAMP"/>
    <property type="match status" value="1"/>
</dbReference>
<dbReference type="Gene3D" id="3.40.50.2300">
    <property type="match status" value="1"/>
</dbReference>
<keyword evidence="9" id="KW-1133">Transmembrane helix</keyword>
<comment type="catalytic activity">
    <reaction evidence="1">
        <text>ATP + protein L-histidine = ADP + protein N-phospho-L-histidine.</text>
        <dbReference type="EC" id="2.7.13.3"/>
    </reaction>
</comment>
<dbReference type="InterPro" id="IPR001789">
    <property type="entry name" value="Sig_transdc_resp-reg_receiver"/>
</dbReference>
<evidence type="ECO:0000259" key="10">
    <source>
        <dbReference type="PROSITE" id="PS50109"/>
    </source>
</evidence>
<dbReference type="GO" id="GO:0005886">
    <property type="term" value="C:plasma membrane"/>
    <property type="evidence" value="ECO:0007669"/>
    <property type="project" value="TreeGrafter"/>
</dbReference>
<dbReference type="AlphaFoldDB" id="T0AMQ7"/>
<dbReference type="SUPFAM" id="SSF47384">
    <property type="entry name" value="Homodimeric domain of signal transducing histidine kinase"/>
    <property type="match status" value="1"/>
</dbReference>
<dbReference type="Proteomes" id="UP000015455">
    <property type="component" value="Unassembled WGS sequence"/>
</dbReference>
<keyword evidence="6" id="KW-0418">Kinase</keyword>
<evidence type="ECO:0000256" key="7">
    <source>
        <dbReference type="PROSITE-ProRule" id="PRU00169"/>
    </source>
</evidence>
<dbReference type="SUPFAM" id="SSF55874">
    <property type="entry name" value="ATPase domain of HSP90 chaperone/DNA topoisomerase II/histidine kinase"/>
    <property type="match status" value="1"/>
</dbReference>
<dbReference type="Pfam" id="PF00512">
    <property type="entry name" value="HisKA"/>
    <property type="match status" value="1"/>
</dbReference>
<dbReference type="Gene3D" id="6.10.340.10">
    <property type="match status" value="1"/>
</dbReference>
<keyword evidence="9" id="KW-0472">Membrane</keyword>
<evidence type="ECO:0000256" key="2">
    <source>
        <dbReference type="ARBA" id="ARBA00004370"/>
    </source>
</evidence>
<accession>T0AMQ7</accession>
<dbReference type="SMART" id="SM00388">
    <property type="entry name" value="HisKA"/>
    <property type="match status" value="1"/>
</dbReference>
<dbReference type="CDD" id="cd00082">
    <property type="entry name" value="HisKA"/>
    <property type="match status" value="1"/>
</dbReference>
<feature type="transmembrane region" description="Helical" evidence="9">
    <location>
        <begin position="12"/>
        <end position="36"/>
    </location>
</feature>
<dbReference type="InterPro" id="IPR011006">
    <property type="entry name" value="CheY-like_superfamily"/>
</dbReference>
<comment type="caution">
    <text evidence="13">The sequence shown here is derived from an EMBL/GenBank/DDBJ whole genome shotgun (WGS) entry which is preliminary data.</text>
</comment>
<dbReference type="PRINTS" id="PR00344">
    <property type="entry name" value="BCTRLSENSOR"/>
</dbReference>
<keyword evidence="9" id="KW-0812">Transmembrane</keyword>
<feature type="transmembrane region" description="Helical" evidence="9">
    <location>
        <begin position="175"/>
        <end position="195"/>
    </location>
</feature>
<dbReference type="InterPro" id="IPR036890">
    <property type="entry name" value="HATPase_C_sf"/>
</dbReference>
<evidence type="ECO:0000256" key="8">
    <source>
        <dbReference type="SAM" id="Coils"/>
    </source>
</evidence>
<dbReference type="Pfam" id="PF09984">
    <property type="entry name" value="sCache_4"/>
    <property type="match status" value="1"/>
</dbReference>
<dbReference type="PROSITE" id="PS50110">
    <property type="entry name" value="RESPONSE_REGULATORY"/>
    <property type="match status" value="1"/>
</dbReference>
<dbReference type="SUPFAM" id="SSF52172">
    <property type="entry name" value="CheY-like"/>
    <property type="match status" value="1"/>
</dbReference>
<feature type="domain" description="HAMP" evidence="12">
    <location>
        <begin position="199"/>
        <end position="251"/>
    </location>
</feature>
<name>T0AMQ7_9RHOO</name>
<dbReference type="Pfam" id="PF02518">
    <property type="entry name" value="HATPase_c"/>
    <property type="match status" value="1"/>
</dbReference>
<dbReference type="InterPro" id="IPR003594">
    <property type="entry name" value="HATPase_dom"/>
</dbReference>
<feature type="coiled-coil region" evidence="8">
    <location>
        <begin position="243"/>
        <end position="270"/>
    </location>
</feature>
<feature type="domain" description="Histidine kinase" evidence="10">
    <location>
        <begin position="284"/>
        <end position="499"/>
    </location>
</feature>
<sequence>MITNWGVRARVMLAAVLPMLVLAVIMTTVFTALRLADLNDTLGARGRALARQIAATSELATFAGDRGALRQIASAATGMDDVLAVRIFDRNGTLLAASGETDTAAILPTLLPSASQLPDRALLRFAEPIRPPAIEIEDGLPLVASAAAGTDGAPQQGAVMVDLSLKPLHKRRLQLLLTGAGSMLIVLLGSVLLAARMSRGVSGPIRAVADVVLRIGHGQLHERATSRAGGSLQRLAQGVNEMAERLEHAHQHLRTQIEEATAELRARTAEAEHANVAKSRFLAAASHDLRQPMHALGLFISELSQQALDARSRQLVERITTSASAMDQLLDSLLDISRLDAGVLTPELHTFDPAPILARIHAEQAATATAHGIRLRLRPGRSHNHVYSDPMLFERIVGNLVGNAVRHTRDATVLIACRRRGDMLRVEVRDSGPGIARESQQTIFQEFIQLGNPERARDKGLGLGLAIVRRLVDLLDHRLELHSAPGRGSVFALELPLSIAPADTPPSDEARLLGSLAGIRVAVVEDDPLVRDAMLGLLASWGCELTVANNAERLFAQLADAATQPEVLITDLRLGGTLDGIELALDMRARSSALHVVLISGDTAPEALARARAAGLPLLHKPLRPAKLRALLHRMLGAARASGLQQ</sequence>
<dbReference type="PROSITE" id="PS50109">
    <property type="entry name" value="HIS_KIN"/>
    <property type="match status" value="1"/>
</dbReference>
<dbReference type="Gene3D" id="1.10.287.130">
    <property type="match status" value="1"/>
</dbReference>
<protein>
    <recommendedName>
        <fullName evidence="3">histidine kinase</fullName>
        <ecNumber evidence="3">2.7.13.3</ecNumber>
    </recommendedName>
</protein>
<keyword evidence="8" id="KW-0175">Coiled coil</keyword>
<dbReference type="InterPro" id="IPR019247">
    <property type="entry name" value="Histidine_kinase_BarA_N"/>
</dbReference>
<organism evidence="13 14">
    <name type="scientific">Thauera terpenica 58Eu</name>
    <dbReference type="NCBI Taxonomy" id="1348657"/>
    <lineage>
        <taxon>Bacteria</taxon>
        <taxon>Pseudomonadati</taxon>
        <taxon>Pseudomonadota</taxon>
        <taxon>Betaproteobacteria</taxon>
        <taxon>Rhodocyclales</taxon>
        <taxon>Zoogloeaceae</taxon>
        <taxon>Thauera</taxon>
    </lineage>
</organism>
<dbReference type="PATRIC" id="fig|1348657.5.peg.3529"/>
<evidence type="ECO:0000256" key="1">
    <source>
        <dbReference type="ARBA" id="ARBA00000085"/>
    </source>
</evidence>
<dbReference type="InterPro" id="IPR003660">
    <property type="entry name" value="HAMP_dom"/>
</dbReference>
<evidence type="ECO:0000256" key="6">
    <source>
        <dbReference type="ARBA" id="ARBA00022777"/>
    </source>
</evidence>
<dbReference type="EC" id="2.7.13.3" evidence="3"/>
<evidence type="ECO:0000256" key="4">
    <source>
        <dbReference type="ARBA" id="ARBA00022553"/>
    </source>
</evidence>
<reference evidence="13 14" key="1">
    <citation type="submission" date="2013-06" db="EMBL/GenBank/DDBJ databases">
        <title>Draft genome sequence of Thauera terpenica.</title>
        <authorList>
            <person name="Liu B."/>
            <person name="Frostegard A.H."/>
            <person name="Shapleigh J.P."/>
        </authorList>
    </citation>
    <scope>NUCLEOTIDE SEQUENCE [LARGE SCALE GENOMIC DNA]</scope>
    <source>
        <strain evidence="13 14">58Eu</strain>
    </source>
</reference>
<proteinExistence type="predicted"/>
<dbReference type="FunFam" id="3.30.565.10:FF:000049">
    <property type="entry name" value="Two-component sensor histidine kinase"/>
    <property type="match status" value="1"/>
</dbReference>
<dbReference type="PROSITE" id="PS50885">
    <property type="entry name" value="HAMP"/>
    <property type="match status" value="1"/>
</dbReference>
<dbReference type="eggNOG" id="COG0784">
    <property type="taxonomic scope" value="Bacteria"/>
</dbReference>
<dbReference type="InterPro" id="IPR005467">
    <property type="entry name" value="His_kinase_dom"/>
</dbReference>
<dbReference type="GO" id="GO:0009927">
    <property type="term" value="F:histidine phosphotransfer kinase activity"/>
    <property type="evidence" value="ECO:0007669"/>
    <property type="project" value="TreeGrafter"/>
</dbReference>
<dbReference type="eggNOG" id="COG2205">
    <property type="taxonomic scope" value="Bacteria"/>
</dbReference>
<dbReference type="RefSeq" id="WP_021250906.1">
    <property type="nucleotide sequence ID" value="NZ_ATJV01000103.1"/>
</dbReference>
<keyword evidence="4 7" id="KW-0597">Phosphoprotein</keyword>
<feature type="domain" description="Response regulatory" evidence="11">
    <location>
        <begin position="520"/>
        <end position="636"/>
    </location>
</feature>
<dbReference type="PANTHER" id="PTHR43047">
    <property type="entry name" value="TWO-COMPONENT HISTIDINE PROTEIN KINASE"/>
    <property type="match status" value="1"/>
</dbReference>
<dbReference type="EMBL" id="ATJV01000103">
    <property type="protein sequence ID" value="EPZ14104.1"/>
    <property type="molecule type" value="Genomic_DNA"/>
</dbReference>
<evidence type="ECO:0000256" key="9">
    <source>
        <dbReference type="SAM" id="Phobius"/>
    </source>
</evidence>
<dbReference type="Gene3D" id="3.30.565.10">
    <property type="entry name" value="Histidine kinase-like ATPase, C-terminal domain"/>
    <property type="match status" value="1"/>
</dbReference>
<keyword evidence="5" id="KW-0808">Transferase</keyword>
<keyword evidence="14" id="KW-1185">Reference proteome</keyword>
<dbReference type="STRING" id="1348657.M622_07550"/>
<evidence type="ECO:0000259" key="11">
    <source>
        <dbReference type="PROSITE" id="PS50110"/>
    </source>
</evidence>
<dbReference type="InterPro" id="IPR004358">
    <property type="entry name" value="Sig_transdc_His_kin-like_C"/>
</dbReference>
<evidence type="ECO:0000313" key="14">
    <source>
        <dbReference type="Proteomes" id="UP000015455"/>
    </source>
</evidence>
<gene>
    <name evidence="13" type="ORF">M622_07550</name>
</gene>
<evidence type="ECO:0000256" key="5">
    <source>
        <dbReference type="ARBA" id="ARBA00022679"/>
    </source>
</evidence>
<evidence type="ECO:0000313" key="13">
    <source>
        <dbReference type="EMBL" id="EPZ14104.1"/>
    </source>
</evidence>
<feature type="modified residue" description="4-aspartylphosphate" evidence="7">
    <location>
        <position position="571"/>
    </location>
</feature>
<dbReference type="SMART" id="SM00448">
    <property type="entry name" value="REC"/>
    <property type="match status" value="1"/>
</dbReference>
<dbReference type="InterPro" id="IPR036097">
    <property type="entry name" value="HisK_dim/P_sf"/>
</dbReference>
<dbReference type="CDD" id="cd00156">
    <property type="entry name" value="REC"/>
    <property type="match status" value="1"/>
</dbReference>
<dbReference type="PANTHER" id="PTHR43047:SF9">
    <property type="entry name" value="HISTIDINE KINASE"/>
    <property type="match status" value="1"/>
</dbReference>
<dbReference type="InterPro" id="IPR003661">
    <property type="entry name" value="HisK_dim/P_dom"/>
</dbReference>